<dbReference type="Pfam" id="PF13304">
    <property type="entry name" value="AAA_21"/>
    <property type="match status" value="1"/>
</dbReference>
<accession>A0A6B0YW82</accession>
<dbReference type="AlphaFoldDB" id="A0A6B0YW82"/>
<dbReference type="GO" id="GO:0005524">
    <property type="term" value="F:ATP binding"/>
    <property type="evidence" value="ECO:0007669"/>
    <property type="project" value="InterPro"/>
</dbReference>
<dbReference type="InterPro" id="IPR003959">
    <property type="entry name" value="ATPase_AAA_core"/>
</dbReference>
<proteinExistence type="predicted"/>
<organism evidence="2">
    <name type="scientific">Caldilineaceae bacterium SB0664_bin_27</name>
    <dbReference type="NCBI Taxonomy" id="2605260"/>
    <lineage>
        <taxon>Bacteria</taxon>
        <taxon>Bacillati</taxon>
        <taxon>Chloroflexota</taxon>
        <taxon>Caldilineae</taxon>
        <taxon>Caldilineales</taxon>
        <taxon>Caldilineaceae</taxon>
    </lineage>
</organism>
<name>A0A6B0YW82_9CHLR</name>
<evidence type="ECO:0000259" key="1">
    <source>
        <dbReference type="Pfam" id="PF13304"/>
    </source>
</evidence>
<dbReference type="Gene3D" id="3.40.50.300">
    <property type="entry name" value="P-loop containing nucleotide triphosphate hydrolases"/>
    <property type="match status" value="1"/>
</dbReference>
<reference evidence="2" key="1">
    <citation type="submission" date="2019-09" db="EMBL/GenBank/DDBJ databases">
        <title>Characterisation of the sponge microbiome using genome-centric metagenomics.</title>
        <authorList>
            <person name="Engelberts J.P."/>
            <person name="Robbins S.J."/>
            <person name="De Goeij J.M."/>
            <person name="Aranda M."/>
            <person name="Bell S.C."/>
            <person name="Webster N.S."/>
        </authorList>
    </citation>
    <scope>NUCLEOTIDE SEQUENCE</scope>
    <source>
        <strain evidence="2">SB0664_bin_27</strain>
    </source>
</reference>
<feature type="domain" description="ATPase AAA-type core" evidence="1">
    <location>
        <begin position="31"/>
        <end position="147"/>
    </location>
</feature>
<dbReference type="EMBL" id="VXRG01000144">
    <property type="protein sequence ID" value="MXY95330.1"/>
    <property type="molecule type" value="Genomic_DNA"/>
</dbReference>
<evidence type="ECO:0000313" key="2">
    <source>
        <dbReference type="EMBL" id="MXY95330.1"/>
    </source>
</evidence>
<sequence length="176" mass="19558">MQGDTRFIQTLQLHCLLSFGPNSPPIELGPLNVLIGPNGSGKSNVIESIELLRATASDLAAPIRAGGGTEEWLWKGIEQLPVATLDATIRLPDLKNPLRHKFSFGSIRQRFALVDEQISYEVEELNEDQEADFSYSLNRGDPVFNVPEEDNYSRTTGGKKGRRLFRGDYLTPNQSV</sequence>
<comment type="caution">
    <text evidence="2">The sequence shown here is derived from an EMBL/GenBank/DDBJ whole genome shotgun (WGS) entry which is preliminary data.</text>
</comment>
<dbReference type="GO" id="GO:0016887">
    <property type="term" value="F:ATP hydrolysis activity"/>
    <property type="evidence" value="ECO:0007669"/>
    <property type="project" value="InterPro"/>
</dbReference>
<protein>
    <submittedName>
        <fullName evidence="2">AAA family ATPase</fullName>
    </submittedName>
</protein>
<gene>
    <name evidence="2" type="ORF">F4Y42_17955</name>
</gene>
<dbReference type="InterPro" id="IPR027417">
    <property type="entry name" value="P-loop_NTPase"/>
</dbReference>
<feature type="non-terminal residue" evidence="2">
    <location>
        <position position="176"/>
    </location>
</feature>
<dbReference type="SUPFAM" id="SSF52540">
    <property type="entry name" value="P-loop containing nucleoside triphosphate hydrolases"/>
    <property type="match status" value="1"/>
</dbReference>